<dbReference type="GO" id="GO:0016646">
    <property type="term" value="F:oxidoreductase activity, acting on the CH-NH group of donors, NAD or NADP as acceptor"/>
    <property type="evidence" value="ECO:0007669"/>
    <property type="project" value="UniProtKB-ARBA"/>
</dbReference>
<comment type="similarity">
    <text evidence="2">Belongs to the rubredoxin family.</text>
</comment>
<dbReference type="InterPro" id="IPR050526">
    <property type="entry name" value="Rubredoxin_ET"/>
</dbReference>
<dbReference type="InterPro" id="IPR018527">
    <property type="entry name" value="Rubredoxin_Fe_BS"/>
</dbReference>
<dbReference type="RefSeq" id="WP_092129376.1">
    <property type="nucleotide sequence ID" value="NZ_FMYU01000011.1"/>
</dbReference>
<dbReference type="FunFam" id="2.20.28.10:FF:000001">
    <property type="entry name" value="Rubredoxin"/>
    <property type="match status" value="1"/>
</dbReference>
<dbReference type="Pfam" id="PF01613">
    <property type="entry name" value="Flavin_Reduct"/>
    <property type="match status" value="1"/>
</dbReference>
<dbReference type="InterPro" id="IPR024935">
    <property type="entry name" value="Rubredoxin_dom"/>
</dbReference>
<evidence type="ECO:0000256" key="4">
    <source>
        <dbReference type="ARBA" id="ARBA00022723"/>
    </source>
</evidence>
<dbReference type="InterPro" id="IPR024934">
    <property type="entry name" value="Rubredoxin-like_dom"/>
</dbReference>
<keyword evidence="5" id="KW-0249">Electron transport</keyword>
<keyword evidence="6" id="KW-0408">Iron</keyword>
<evidence type="ECO:0000259" key="7">
    <source>
        <dbReference type="PROSITE" id="PS50903"/>
    </source>
</evidence>
<dbReference type="EMBL" id="FMYU01000011">
    <property type="protein sequence ID" value="SDC89078.1"/>
    <property type="molecule type" value="Genomic_DNA"/>
</dbReference>
<comment type="cofactor">
    <cofactor evidence="1">
        <name>Fe(3+)</name>
        <dbReference type="ChEBI" id="CHEBI:29034"/>
    </cofactor>
</comment>
<dbReference type="InterPro" id="IPR012349">
    <property type="entry name" value="Split_barrel_FMN-bd"/>
</dbReference>
<dbReference type="SMART" id="SM00903">
    <property type="entry name" value="Flavin_Reduct"/>
    <property type="match status" value="1"/>
</dbReference>
<dbReference type="SUPFAM" id="SSF50475">
    <property type="entry name" value="FMN-binding split barrel"/>
    <property type="match status" value="1"/>
</dbReference>
<dbReference type="PRINTS" id="PR00163">
    <property type="entry name" value="RUBREDOXIN"/>
</dbReference>
<dbReference type="GO" id="GO:0043448">
    <property type="term" value="P:alkane catabolic process"/>
    <property type="evidence" value="ECO:0007669"/>
    <property type="project" value="TreeGrafter"/>
</dbReference>
<accession>A0A1G6Q9T6</accession>
<gene>
    <name evidence="8" type="ORF">SAMN05660835_01533</name>
</gene>
<dbReference type="PROSITE" id="PS00202">
    <property type="entry name" value="RUBREDOXIN"/>
    <property type="match status" value="1"/>
</dbReference>
<dbReference type="InterPro" id="IPR002563">
    <property type="entry name" value="Flavin_Rdtase-like_dom"/>
</dbReference>
<name>A0A1G6Q9T6_9BACT</name>
<dbReference type="Gene3D" id="2.30.110.10">
    <property type="entry name" value="Electron Transport, Fmn-binding Protein, Chain A"/>
    <property type="match status" value="1"/>
</dbReference>
<dbReference type="SUPFAM" id="SSF57802">
    <property type="entry name" value="Rubredoxin-like"/>
    <property type="match status" value="1"/>
</dbReference>
<dbReference type="AlphaFoldDB" id="A0A1G6Q9T6"/>
<dbReference type="Proteomes" id="UP000199411">
    <property type="component" value="Unassembled WGS sequence"/>
</dbReference>
<evidence type="ECO:0000313" key="9">
    <source>
        <dbReference type="Proteomes" id="UP000199411"/>
    </source>
</evidence>
<dbReference type="PANTHER" id="PTHR47627">
    <property type="entry name" value="RUBREDOXIN"/>
    <property type="match status" value="1"/>
</dbReference>
<dbReference type="GO" id="GO:0009055">
    <property type="term" value="F:electron transfer activity"/>
    <property type="evidence" value="ECO:0007669"/>
    <property type="project" value="TreeGrafter"/>
</dbReference>
<dbReference type="CDD" id="cd00730">
    <property type="entry name" value="rubredoxin"/>
    <property type="match status" value="1"/>
</dbReference>
<evidence type="ECO:0000256" key="5">
    <source>
        <dbReference type="ARBA" id="ARBA00022982"/>
    </source>
</evidence>
<keyword evidence="3" id="KW-0813">Transport</keyword>
<dbReference type="NCBIfam" id="NF045768">
    <property type="entry name" value="RubredRD"/>
    <property type="match status" value="1"/>
</dbReference>
<evidence type="ECO:0000313" key="8">
    <source>
        <dbReference type="EMBL" id="SDC89078.1"/>
    </source>
</evidence>
<evidence type="ECO:0000256" key="6">
    <source>
        <dbReference type="ARBA" id="ARBA00023004"/>
    </source>
</evidence>
<sequence>MNEKALFLINYGLYIVGSKKDNLINAQISNTAFQITDNPNTIAISINKSNYTHEFIEISKLFTISIIAKTAPLSLIGNFGFKSGRNIDKFEKISHLLTPNGLPVVLEHTLGYIECRVINSLDVFTHTLYIGQVIDADIFKKEEPMTYAYYHEIKNAQAPKSTPIHEESKIRKKYVCKVCGWVYDPEVGDPDGGIKPGTEFEDIPDTWVCPVCGAAKRDFELLK</sequence>
<proteinExistence type="inferred from homology"/>
<keyword evidence="4" id="KW-0479">Metal-binding</keyword>
<organism evidence="8 9">
    <name type="scientific">Desulfurella multipotens</name>
    <dbReference type="NCBI Taxonomy" id="79269"/>
    <lineage>
        <taxon>Bacteria</taxon>
        <taxon>Pseudomonadati</taxon>
        <taxon>Campylobacterota</taxon>
        <taxon>Desulfurellia</taxon>
        <taxon>Desulfurellales</taxon>
        <taxon>Desulfurellaceae</taxon>
        <taxon>Desulfurella</taxon>
    </lineage>
</organism>
<evidence type="ECO:0000256" key="3">
    <source>
        <dbReference type="ARBA" id="ARBA00022448"/>
    </source>
</evidence>
<evidence type="ECO:0000256" key="1">
    <source>
        <dbReference type="ARBA" id="ARBA00001965"/>
    </source>
</evidence>
<keyword evidence="9" id="KW-1185">Reference proteome</keyword>
<dbReference type="GO" id="GO:0010181">
    <property type="term" value="F:FMN binding"/>
    <property type="evidence" value="ECO:0007669"/>
    <property type="project" value="InterPro"/>
</dbReference>
<evidence type="ECO:0000256" key="2">
    <source>
        <dbReference type="ARBA" id="ARBA00005337"/>
    </source>
</evidence>
<reference evidence="9" key="1">
    <citation type="submission" date="2016-10" db="EMBL/GenBank/DDBJ databases">
        <authorList>
            <person name="Varghese N."/>
            <person name="Submissions S."/>
        </authorList>
    </citation>
    <scope>NUCLEOTIDE SEQUENCE [LARGE SCALE GENOMIC DNA]</scope>
    <source>
        <strain evidence="9">DSM 8415</strain>
    </source>
</reference>
<feature type="domain" description="Rubredoxin-like" evidence="7">
    <location>
        <begin position="171"/>
        <end position="222"/>
    </location>
</feature>
<dbReference type="Pfam" id="PF00301">
    <property type="entry name" value="Rubredoxin"/>
    <property type="match status" value="1"/>
</dbReference>
<dbReference type="PANTHER" id="PTHR47627:SF1">
    <property type="entry name" value="RUBREDOXIN-1-RELATED"/>
    <property type="match status" value="1"/>
</dbReference>
<dbReference type="OrthoDB" id="9794638at2"/>
<protein>
    <submittedName>
        <fullName evidence="8">NADH-FMN oxidoreductase RutF, flavin reductase (DIM6/NTAB) family</fullName>
    </submittedName>
</protein>
<dbReference type="Gene3D" id="2.20.28.10">
    <property type="match status" value="1"/>
</dbReference>
<dbReference type="GO" id="GO:0005506">
    <property type="term" value="F:iron ion binding"/>
    <property type="evidence" value="ECO:0007669"/>
    <property type="project" value="InterPro"/>
</dbReference>
<dbReference type="PROSITE" id="PS50903">
    <property type="entry name" value="RUBREDOXIN_LIKE"/>
    <property type="match status" value="1"/>
</dbReference>